<reference evidence="1 2" key="1">
    <citation type="submission" date="2019-10" db="EMBL/GenBank/DDBJ databases">
        <title>Nocardioides novel species isolated from the excrement of Marmot.</title>
        <authorList>
            <person name="Zhang G."/>
        </authorList>
    </citation>
    <scope>NUCLEOTIDE SEQUENCE [LARGE SCALE GENOMIC DNA]</scope>
    <source>
        <strain evidence="2">zg-579</strain>
    </source>
</reference>
<dbReference type="EMBL" id="WLCI01000003">
    <property type="protein sequence ID" value="MTB93985.1"/>
    <property type="molecule type" value="Genomic_DNA"/>
</dbReference>
<name>A0A6I3JAC9_9ACTN</name>
<protein>
    <submittedName>
        <fullName evidence="1">Uncharacterized protein</fullName>
    </submittedName>
</protein>
<dbReference type="RefSeq" id="WP_154613779.1">
    <property type="nucleotide sequence ID" value="NZ_CP053660.1"/>
</dbReference>
<dbReference type="AlphaFoldDB" id="A0A6I3JAC9"/>
<evidence type="ECO:0000313" key="1">
    <source>
        <dbReference type="EMBL" id="MTB93985.1"/>
    </source>
</evidence>
<accession>A0A6I3JAC9</accession>
<proteinExistence type="predicted"/>
<comment type="caution">
    <text evidence="1">The sequence shown here is derived from an EMBL/GenBank/DDBJ whole genome shotgun (WGS) entry which is preliminary data.</text>
</comment>
<gene>
    <name evidence="1" type="ORF">GGQ22_02715</name>
</gene>
<organism evidence="1 2">
    <name type="scientific">Nocardioides marmotae</name>
    <dbReference type="NCBI Taxonomy" id="2663857"/>
    <lineage>
        <taxon>Bacteria</taxon>
        <taxon>Bacillati</taxon>
        <taxon>Actinomycetota</taxon>
        <taxon>Actinomycetes</taxon>
        <taxon>Propionibacteriales</taxon>
        <taxon>Nocardioidaceae</taxon>
        <taxon>Nocardioides</taxon>
    </lineage>
</organism>
<dbReference type="Proteomes" id="UP000433406">
    <property type="component" value="Unassembled WGS sequence"/>
</dbReference>
<sequence>MSGSLRAELARLGCGEATVELTLLVADAIAPVVERRGLPSELALRLTERSAVGMYVSAEAVVIASPSAWASSFPEPGTLRAKCGGVTYVRVKVDALAPPIALSLASLTVQALESEPSGHVWHEGHVGVDELAHATMRAATDPYWAAVRDVLTAFLPPTDPSRLRPVLSHLIGMVAAAGATELNPFAGMYEAPKEIGDLYSRHGVALHDLARAHAVRSHEMMVDLLRLENPGIDEWRVPWARLQRRGIAPPAPIEDSDDDLW</sequence>
<evidence type="ECO:0000313" key="2">
    <source>
        <dbReference type="Proteomes" id="UP000433406"/>
    </source>
</evidence>
<keyword evidence="2" id="KW-1185">Reference proteome</keyword>